<dbReference type="InterPro" id="IPR032867">
    <property type="entry name" value="DYW_dom"/>
</dbReference>
<organism evidence="2 3">
    <name type="scientific">Asparagus officinalis</name>
    <name type="common">Garden asparagus</name>
    <dbReference type="NCBI Taxonomy" id="4686"/>
    <lineage>
        <taxon>Eukaryota</taxon>
        <taxon>Viridiplantae</taxon>
        <taxon>Streptophyta</taxon>
        <taxon>Embryophyta</taxon>
        <taxon>Tracheophyta</taxon>
        <taxon>Spermatophyta</taxon>
        <taxon>Magnoliopsida</taxon>
        <taxon>Liliopsida</taxon>
        <taxon>Asparagales</taxon>
        <taxon>Asparagaceae</taxon>
        <taxon>Asparagoideae</taxon>
        <taxon>Asparagus</taxon>
    </lineage>
</organism>
<dbReference type="EMBL" id="CM007383">
    <property type="protein sequence ID" value="ONK75658.1"/>
    <property type="molecule type" value="Genomic_DNA"/>
</dbReference>
<name>A0A5P1FBB4_ASPOF</name>
<dbReference type="GO" id="GO:0008270">
    <property type="term" value="F:zinc ion binding"/>
    <property type="evidence" value="ECO:0007669"/>
    <property type="project" value="InterPro"/>
</dbReference>
<dbReference type="Gramene" id="ONK75658">
    <property type="protein sequence ID" value="ONK75658"/>
    <property type="gene ID" value="A4U43_C03F19190"/>
</dbReference>
<sequence length="161" mass="18762">MHAKSRNWEGVGEVRSLAKNRQLMKTPGWSSIEVDNKMNVFFMGNQSHPRFEDIYKEMVNLLAKMKSIGYVPDYNYVLQDVEDDEKEHILTMHSERLAIAFGIISTLPKTTIHIFKNLRVCGDCHTATKFISRITEREIIVRDYNRFHHFKGGSCSCGDYW</sequence>
<reference evidence="3" key="1">
    <citation type="journal article" date="2017" name="Nat. Commun.">
        <title>The asparagus genome sheds light on the origin and evolution of a young Y chromosome.</title>
        <authorList>
            <person name="Harkess A."/>
            <person name="Zhou J."/>
            <person name="Xu C."/>
            <person name="Bowers J.E."/>
            <person name="Van der Hulst R."/>
            <person name="Ayyampalayam S."/>
            <person name="Mercati F."/>
            <person name="Riccardi P."/>
            <person name="McKain M.R."/>
            <person name="Kakrana A."/>
            <person name="Tang H."/>
            <person name="Ray J."/>
            <person name="Groenendijk J."/>
            <person name="Arikit S."/>
            <person name="Mathioni S.M."/>
            <person name="Nakano M."/>
            <person name="Shan H."/>
            <person name="Telgmann-Rauber A."/>
            <person name="Kanno A."/>
            <person name="Yue Z."/>
            <person name="Chen H."/>
            <person name="Li W."/>
            <person name="Chen Y."/>
            <person name="Xu X."/>
            <person name="Zhang Y."/>
            <person name="Luo S."/>
            <person name="Chen H."/>
            <person name="Gao J."/>
            <person name="Mao Z."/>
            <person name="Pires J.C."/>
            <person name="Luo M."/>
            <person name="Kudrna D."/>
            <person name="Wing R.A."/>
            <person name="Meyers B.C."/>
            <person name="Yi K."/>
            <person name="Kong H."/>
            <person name="Lavrijsen P."/>
            <person name="Sunseri F."/>
            <person name="Falavigna A."/>
            <person name="Ye Y."/>
            <person name="Leebens-Mack J.H."/>
            <person name="Chen G."/>
        </authorList>
    </citation>
    <scope>NUCLEOTIDE SEQUENCE [LARGE SCALE GENOMIC DNA]</scope>
    <source>
        <strain evidence="3">cv. DH0086</strain>
    </source>
</reference>
<evidence type="ECO:0000313" key="3">
    <source>
        <dbReference type="Proteomes" id="UP000243459"/>
    </source>
</evidence>
<dbReference type="AlphaFoldDB" id="A0A5P1FBB4"/>
<dbReference type="Proteomes" id="UP000243459">
    <property type="component" value="Chromosome 3"/>
</dbReference>
<keyword evidence="3" id="KW-1185">Reference proteome</keyword>
<accession>A0A5P1FBB4</accession>
<protein>
    <recommendedName>
        <fullName evidence="1">DYW domain-containing protein</fullName>
    </recommendedName>
</protein>
<dbReference type="OMA" id="RTRGDCH"/>
<proteinExistence type="predicted"/>
<evidence type="ECO:0000259" key="1">
    <source>
        <dbReference type="Pfam" id="PF14432"/>
    </source>
</evidence>
<feature type="domain" description="DYW" evidence="1">
    <location>
        <begin position="69"/>
        <end position="161"/>
    </location>
</feature>
<gene>
    <name evidence="2" type="ORF">A4U43_C03F19190</name>
</gene>
<evidence type="ECO:0000313" key="2">
    <source>
        <dbReference type="EMBL" id="ONK75658.1"/>
    </source>
</evidence>
<dbReference type="Pfam" id="PF14432">
    <property type="entry name" value="DYW_deaminase"/>
    <property type="match status" value="1"/>
</dbReference>